<dbReference type="OrthoDB" id="28322at2759"/>
<dbReference type="InterPro" id="IPR039794">
    <property type="entry name" value="Gtb1-like"/>
</dbReference>
<dbReference type="Pfam" id="PF13015">
    <property type="entry name" value="PRKCSH_1"/>
    <property type="match status" value="1"/>
</dbReference>
<evidence type="ECO:0000256" key="3">
    <source>
        <dbReference type="ARBA" id="ARBA00022824"/>
    </source>
</evidence>
<dbReference type="Pfam" id="PF12999">
    <property type="entry name" value="PRKCSH-like"/>
    <property type="match status" value="1"/>
</dbReference>
<keyword evidence="2" id="KW-0732">Signal</keyword>
<dbReference type="PROSITE" id="PS50068">
    <property type="entry name" value="LDLRA_2"/>
    <property type="match status" value="1"/>
</dbReference>
<sequence>DKRYGDASFTCDGGKLIIPSAQVNDDYCDCEDGTDEPGTSACATGTFYCENTLHKPMVIPSNRVHDGICDCCDGSDEASGCEDICDKIGQVARAEAERVAKVQHMGYQMKLIMISEVADAKKKVADTIVQLKQDLYDHEEERTRLQAVLDEVKAVKQAEEAAAAEKEEVADEQAPSDDGDDASDDSAEKAATTDADSDDEDFFDDEDEADADEVPQEDIKLTIRDLEKQVREHRYKKSPLEVELRKLEKQLDADIDYGENEEWFKLSLECLKHKAEGDTFEYELCPFDQVKQTPGNINLGKTFEWSGGPETDENPLGQYSEMTYTDGQQCWKGPPRSTTIRVLCDITTRIENVNEPNKCVYSMDLYTPLACTEPVERPDEHESGDEIIHDEI</sequence>
<dbReference type="InterPro" id="IPR036607">
    <property type="entry name" value="PRKCSH"/>
</dbReference>
<dbReference type="SUPFAM" id="SSF57424">
    <property type="entry name" value="LDL receptor-like module"/>
    <property type="match status" value="1"/>
</dbReference>
<dbReference type="InterPro" id="IPR044865">
    <property type="entry name" value="MRH_dom"/>
</dbReference>
<feature type="domain" description="MRH" evidence="6">
    <location>
        <begin position="268"/>
        <end position="373"/>
    </location>
</feature>
<evidence type="ECO:0000259" key="6">
    <source>
        <dbReference type="PROSITE" id="PS51914"/>
    </source>
</evidence>
<evidence type="ECO:0000313" key="8">
    <source>
        <dbReference type="Proteomes" id="UP000054560"/>
    </source>
</evidence>
<evidence type="ECO:0000256" key="5">
    <source>
        <dbReference type="SAM" id="MobiDB-lite"/>
    </source>
</evidence>
<feature type="compositionally biased region" description="Acidic residues" evidence="5">
    <location>
        <begin position="195"/>
        <end position="216"/>
    </location>
</feature>
<keyword evidence="8" id="KW-1185">Reference proteome</keyword>
<evidence type="ECO:0000313" key="7">
    <source>
        <dbReference type="EMBL" id="KNC76637.1"/>
    </source>
</evidence>
<dbReference type="STRING" id="667725.A0A0L0FIN5"/>
<protein>
    <recommendedName>
        <fullName evidence="1">Glucosidase 2 subunit beta</fullName>
    </recommendedName>
</protein>
<dbReference type="SUPFAM" id="SSF50911">
    <property type="entry name" value="Mannose 6-phosphate receptor domain"/>
    <property type="match status" value="1"/>
</dbReference>
<dbReference type="GO" id="GO:0017177">
    <property type="term" value="C:glucosidase II complex"/>
    <property type="evidence" value="ECO:0007669"/>
    <property type="project" value="TreeGrafter"/>
</dbReference>
<dbReference type="eggNOG" id="KOG2397">
    <property type="taxonomic scope" value="Eukaryota"/>
</dbReference>
<name>A0A0L0FIN5_9EUKA</name>
<dbReference type="PROSITE" id="PS51914">
    <property type="entry name" value="MRH"/>
    <property type="match status" value="1"/>
</dbReference>
<dbReference type="GeneID" id="25911376"/>
<accession>A0A0L0FIN5</accession>
<evidence type="ECO:0000256" key="4">
    <source>
        <dbReference type="ARBA" id="ARBA00023157"/>
    </source>
</evidence>
<dbReference type="InterPro" id="IPR028146">
    <property type="entry name" value="PRKCSH_N"/>
</dbReference>
<evidence type="ECO:0000256" key="1">
    <source>
        <dbReference type="ARBA" id="ARBA00022387"/>
    </source>
</evidence>
<gene>
    <name evidence="7" type="ORF">SARC_10872</name>
</gene>
<dbReference type="Gene3D" id="2.70.130.10">
    <property type="entry name" value="Mannose-6-phosphate receptor binding domain"/>
    <property type="match status" value="1"/>
</dbReference>
<dbReference type="PANTHER" id="PTHR12630">
    <property type="entry name" value="N-LINKED OLIGOSACCHARIDE PROCESSING"/>
    <property type="match status" value="1"/>
</dbReference>
<dbReference type="InterPro" id="IPR002172">
    <property type="entry name" value="LDrepeatLR_classA_rpt"/>
</dbReference>
<keyword evidence="3" id="KW-0256">Endoplasmic reticulum</keyword>
<reference evidence="7 8" key="1">
    <citation type="submission" date="2011-02" db="EMBL/GenBank/DDBJ databases">
        <title>The Genome Sequence of Sphaeroforma arctica JP610.</title>
        <authorList>
            <consortium name="The Broad Institute Genome Sequencing Platform"/>
            <person name="Russ C."/>
            <person name="Cuomo C."/>
            <person name="Young S.K."/>
            <person name="Zeng Q."/>
            <person name="Gargeya S."/>
            <person name="Alvarado L."/>
            <person name="Berlin A."/>
            <person name="Chapman S.B."/>
            <person name="Chen Z."/>
            <person name="Freedman E."/>
            <person name="Gellesch M."/>
            <person name="Goldberg J."/>
            <person name="Griggs A."/>
            <person name="Gujja S."/>
            <person name="Heilman E."/>
            <person name="Heiman D."/>
            <person name="Howarth C."/>
            <person name="Mehta T."/>
            <person name="Neiman D."/>
            <person name="Pearson M."/>
            <person name="Roberts A."/>
            <person name="Saif S."/>
            <person name="Shea T."/>
            <person name="Shenoy N."/>
            <person name="Sisk P."/>
            <person name="Stolte C."/>
            <person name="Sykes S."/>
            <person name="White J."/>
            <person name="Yandava C."/>
            <person name="Burger G."/>
            <person name="Gray M.W."/>
            <person name="Holland P.W.H."/>
            <person name="King N."/>
            <person name="Lang F.B.F."/>
            <person name="Roger A.J."/>
            <person name="Ruiz-Trillo I."/>
            <person name="Haas B."/>
            <person name="Nusbaum C."/>
            <person name="Birren B."/>
        </authorList>
    </citation>
    <scope>NUCLEOTIDE SEQUENCE [LARGE SCALE GENOMIC DNA]</scope>
    <source>
        <strain evidence="7 8">JP610</strain>
    </source>
</reference>
<dbReference type="RefSeq" id="XP_014150539.1">
    <property type="nucleotide sequence ID" value="XM_014295064.1"/>
</dbReference>
<proteinExistence type="predicted"/>
<dbReference type="EMBL" id="KQ243018">
    <property type="protein sequence ID" value="KNC76637.1"/>
    <property type="molecule type" value="Genomic_DNA"/>
</dbReference>
<feature type="region of interest" description="Disordered" evidence="5">
    <location>
        <begin position="159"/>
        <end position="218"/>
    </location>
</feature>
<evidence type="ECO:0000256" key="2">
    <source>
        <dbReference type="ARBA" id="ARBA00022729"/>
    </source>
</evidence>
<dbReference type="PANTHER" id="PTHR12630:SF1">
    <property type="entry name" value="GLUCOSIDASE 2 SUBUNIT BETA"/>
    <property type="match status" value="1"/>
</dbReference>
<dbReference type="Gene3D" id="4.10.400.10">
    <property type="entry name" value="Low-density Lipoprotein Receptor"/>
    <property type="match status" value="1"/>
</dbReference>
<feature type="non-terminal residue" evidence="7">
    <location>
        <position position="1"/>
    </location>
</feature>
<dbReference type="InterPro" id="IPR036055">
    <property type="entry name" value="LDL_receptor-like_sf"/>
</dbReference>
<dbReference type="AlphaFoldDB" id="A0A0L0FIN5"/>
<dbReference type="Proteomes" id="UP000054560">
    <property type="component" value="Unassembled WGS sequence"/>
</dbReference>
<keyword evidence="4" id="KW-1015">Disulfide bond</keyword>
<dbReference type="InterPro" id="IPR009011">
    <property type="entry name" value="Man6P_isomerase_rcpt-bd_dom_sf"/>
</dbReference>
<organism evidence="7 8">
    <name type="scientific">Sphaeroforma arctica JP610</name>
    <dbReference type="NCBI Taxonomy" id="667725"/>
    <lineage>
        <taxon>Eukaryota</taxon>
        <taxon>Ichthyosporea</taxon>
        <taxon>Ichthyophonida</taxon>
        <taxon>Sphaeroforma</taxon>
    </lineage>
</organism>
<feature type="compositionally biased region" description="Acidic residues" evidence="5">
    <location>
        <begin position="168"/>
        <end position="185"/>
    </location>
</feature>
<dbReference type="GO" id="GO:0006491">
    <property type="term" value="P:N-glycan processing"/>
    <property type="evidence" value="ECO:0007669"/>
    <property type="project" value="TreeGrafter"/>
</dbReference>